<reference evidence="2 3" key="1">
    <citation type="submission" date="2018-04" db="EMBL/GenBank/DDBJ databases">
        <title>Pelagivirga bohaiensis gen. nov., sp. nov., a bacterium isolated from the Bohai Sea.</title>
        <authorList>
            <person name="Ji X."/>
        </authorList>
    </citation>
    <scope>NUCLEOTIDE SEQUENCE [LARGE SCALE GENOMIC DNA]</scope>
    <source>
        <strain evidence="2 3">BH-SD19</strain>
    </source>
</reference>
<feature type="region of interest" description="Disordered" evidence="1">
    <location>
        <begin position="353"/>
        <end position="372"/>
    </location>
</feature>
<evidence type="ECO:0000313" key="2">
    <source>
        <dbReference type="EMBL" id="PVA10719.1"/>
    </source>
</evidence>
<dbReference type="OrthoDB" id="8283038at2"/>
<keyword evidence="3" id="KW-1185">Reference proteome</keyword>
<gene>
    <name evidence="2" type="ORF">DC366_07525</name>
</gene>
<protein>
    <submittedName>
        <fullName evidence="2">Type I secretion protein ATPase</fullName>
    </submittedName>
</protein>
<dbReference type="AlphaFoldDB" id="A0A2T7G8H3"/>
<comment type="caution">
    <text evidence="2">The sequence shown here is derived from an EMBL/GenBank/DDBJ whole genome shotgun (WGS) entry which is preliminary data.</text>
</comment>
<accession>A0A2T7G8H3</accession>
<proteinExistence type="predicted"/>
<dbReference type="EMBL" id="QCYH01000003">
    <property type="protein sequence ID" value="PVA10719.1"/>
    <property type="molecule type" value="Genomic_DNA"/>
</dbReference>
<organism evidence="2 3">
    <name type="scientific">Pelagivirga sediminicola</name>
    <dbReference type="NCBI Taxonomy" id="2170575"/>
    <lineage>
        <taxon>Bacteria</taxon>
        <taxon>Pseudomonadati</taxon>
        <taxon>Pseudomonadota</taxon>
        <taxon>Alphaproteobacteria</taxon>
        <taxon>Rhodobacterales</taxon>
        <taxon>Paracoccaceae</taxon>
        <taxon>Pelagivirga</taxon>
    </lineage>
</organism>
<sequence length="670" mass="69781">MTLDQVTEMVAHMIGIFHLDTEDQRLRDEYASFRALDVKSPDIDPVSPISFAFTSPYELGDFAPRLAYADSPPPAPPLEPLWPNRPYFENPVQIGIAAPADLPVVKALYTQPISGGAAPAFRLEPPGAVAVVTLQMAVLFDDDIILMGDGLTTFVDPAVYLEALGAYHAHAEGVTAGLGADALMPGPNAQASAIHLHSLIGAFDGSQMATTSEHTAHGAQAFGTVQNGEAATDLVRLDDVMPAYLKAKAGRDGDEEGAAAPDPFAGLAKSDAPLPYRPDIDAHNLVVAGGNSMVNQVAINSAWLDAPVIAVMGDVIHLNAIMQTNLMVQHTAGAAGGVMPSASINSAAMSVASSLAPEEGDEPDGSGAPTLPSNWAVTRIEGDLIALNHVSQYSFQTDHDRAEITFGSSDLFLGLGDNTIVNLTTLSQLGFGYDLIIVGGAMITVNWIDQVNVLLDNDAITYSGAGILAGVRAGDNLLFNGAQITGIGLDQYGEMSAPFAAAGESLAAGGTTIDADVARDSLFEGVDLLRVLYIEGDLTTVNWLEQTNVLGDSDQVHQALGEFQTATGAAAEIITGSNALINLASITQFGTDSAVMVGGEVYDDALLYQAELIDTDADPLGTQMPPLTPGAVAFLADGMLEPDLPQLDTAITPTPAEGHASPDLMQTMLA</sequence>
<name>A0A2T7G8H3_9RHOB</name>
<evidence type="ECO:0000313" key="3">
    <source>
        <dbReference type="Proteomes" id="UP000244446"/>
    </source>
</evidence>
<evidence type="ECO:0000256" key="1">
    <source>
        <dbReference type="SAM" id="MobiDB-lite"/>
    </source>
</evidence>
<dbReference type="Proteomes" id="UP000244446">
    <property type="component" value="Unassembled WGS sequence"/>
</dbReference>
<dbReference type="RefSeq" id="WP_108691578.1">
    <property type="nucleotide sequence ID" value="NZ_QCYH01000003.1"/>
</dbReference>